<dbReference type="InterPro" id="IPR050553">
    <property type="entry name" value="Thioredoxin_ResA/DsbE_sf"/>
</dbReference>
<dbReference type="PANTHER" id="PTHR42852">
    <property type="entry name" value="THIOL:DISULFIDE INTERCHANGE PROTEIN DSBE"/>
    <property type="match status" value="1"/>
</dbReference>
<comment type="caution">
    <text evidence="2">The sequence shown here is derived from an EMBL/GenBank/DDBJ whole genome shotgun (WGS) entry which is preliminary data.</text>
</comment>
<dbReference type="RefSeq" id="WP_110572967.1">
    <property type="nucleotide sequence ID" value="NZ_PIPV01000002.1"/>
</dbReference>
<dbReference type="EMBL" id="PIPV01000002">
    <property type="protein sequence ID" value="RUO57736.1"/>
    <property type="molecule type" value="Genomic_DNA"/>
</dbReference>
<dbReference type="Pfam" id="PF00578">
    <property type="entry name" value="AhpC-TSA"/>
    <property type="match status" value="1"/>
</dbReference>
<proteinExistence type="predicted"/>
<dbReference type="PANTHER" id="PTHR42852:SF17">
    <property type="entry name" value="THIOREDOXIN-LIKE PROTEIN HI_1115"/>
    <property type="match status" value="1"/>
</dbReference>
<dbReference type="InterPro" id="IPR000866">
    <property type="entry name" value="AhpC/TSA"/>
</dbReference>
<gene>
    <name evidence="2" type="ORF">CWE25_04515</name>
</gene>
<dbReference type="SUPFAM" id="SSF52833">
    <property type="entry name" value="Thioredoxin-like"/>
    <property type="match status" value="1"/>
</dbReference>
<dbReference type="GO" id="GO:0016209">
    <property type="term" value="F:antioxidant activity"/>
    <property type="evidence" value="ECO:0007669"/>
    <property type="project" value="InterPro"/>
</dbReference>
<name>A0A432YA42_9GAMM</name>
<dbReference type="Proteomes" id="UP000287330">
    <property type="component" value="Unassembled WGS sequence"/>
</dbReference>
<dbReference type="GO" id="GO:0016491">
    <property type="term" value="F:oxidoreductase activity"/>
    <property type="evidence" value="ECO:0007669"/>
    <property type="project" value="InterPro"/>
</dbReference>
<evidence type="ECO:0000259" key="1">
    <source>
        <dbReference type="PROSITE" id="PS51352"/>
    </source>
</evidence>
<dbReference type="CDD" id="cd03011">
    <property type="entry name" value="TlpA_like_ScsD_MtbDsbE"/>
    <property type="match status" value="1"/>
</dbReference>
<dbReference type="Gene3D" id="3.40.30.10">
    <property type="entry name" value="Glutaredoxin"/>
    <property type="match status" value="1"/>
</dbReference>
<keyword evidence="3" id="KW-1185">Reference proteome</keyword>
<dbReference type="InterPro" id="IPR013766">
    <property type="entry name" value="Thioredoxin_domain"/>
</dbReference>
<dbReference type="AlphaFoldDB" id="A0A432YA42"/>
<evidence type="ECO:0000313" key="2">
    <source>
        <dbReference type="EMBL" id="RUO57736.1"/>
    </source>
</evidence>
<reference evidence="3" key="1">
    <citation type="journal article" date="2018" name="Front. Microbiol.">
        <title>Genome-Based Analysis Reveals the Taxonomy and Diversity of the Family Idiomarinaceae.</title>
        <authorList>
            <person name="Liu Y."/>
            <person name="Lai Q."/>
            <person name="Shao Z."/>
        </authorList>
    </citation>
    <scope>NUCLEOTIDE SEQUENCE [LARGE SCALE GENOMIC DNA]</scope>
    <source>
        <strain evidence="3">F23</strain>
    </source>
</reference>
<dbReference type="InterPro" id="IPR036249">
    <property type="entry name" value="Thioredoxin-like_sf"/>
</dbReference>
<feature type="domain" description="Thioredoxin" evidence="1">
    <location>
        <begin position="31"/>
        <end position="168"/>
    </location>
</feature>
<dbReference type="OrthoDB" id="9796554at2"/>
<organism evidence="2 3">
    <name type="scientific">Idiomarina fontislapidosi</name>
    <dbReference type="NCBI Taxonomy" id="263723"/>
    <lineage>
        <taxon>Bacteria</taxon>
        <taxon>Pseudomonadati</taxon>
        <taxon>Pseudomonadota</taxon>
        <taxon>Gammaproteobacteria</taxon>
        <taxon>Alteromonadales</taxon>
        <taxon>Idiomarinaceae</taxon>
        <taxon>Idiomarina</taxon>
    </lineage>
</organism>
<evidence type="ECO:0000313" key="3">
    <source>
        <dbReference type="Proteomes" id="UP000287330"/>
    </source>
</evidence>
<sequence length="168" mass="18477">MSKWALRGIKLLGYLVAAAAIAFGVDLYRNHDVPKALPNELTLTTLAGEPLSVAKMSEKEPVLIYFWATWCPVCPTVSPTVDWLSEDYKVISVALRSGHNAKISAYLKQHELEFTTINDAQGEIARHFNISVTPTILIINDHKVTSATSGFTSPPGILARLWLSKLSD</sequence>
<accession>A0A432YA42</accession>
<dbReference type="PROSITE" id="PS51352">
    <property type="entry name" value="THIOREDOXIN_2"/>
    <property type="match status" value="1"/>
</dbReference>
<protein>
    <recommendedName>
        <fullName evidence="1">Thioredoxin domain-containing protein</fullName>
    </recommendedName>
</protein>